<name>A0A9W9EXW5_9EURO</name>
<organism evidence="2 3">
    <name type="scientific">Penicillium argentinense</name>
    <dbReference type="NCBI Taxonomy" id="1131581"/>
    <lineage>
        <taxon>Eukaryota</taxon>
        <taxon>Fungi</taxon>
        <taxon>Dikarya</taxon>
        <taxon>Ascomycota</taxon>
        <taxon>Pezizomycotina</taxon>
        <taxon>Eurotiomycetes</taxon>
        <taxon>Eurotiomycetidae</taxon>
        <taxon>Eurotiales</taxon>
        <taxon>Aspergillaceae</taxon>
        <taxon>Penicillium</taxon>
    </lineage>
</organism>
<sequence length="80" mass="9055">MFGWLKRLVYGTSEAESESKISSTEQPVSGSSSKKARRKHAREDSRRQRARERQLSREFNGEDSKWVMKGSMGPGAVCYG</sequence>
<feature type="compositionally biased region" description="Basic and acidic residues" evidence="1">
    <location>
        <begin position="41"/>
        <end position="66"/>
    </location>
</feature>
<reference evidence="2" key="1">
    <citation type="submission" date="2022-11" db="EMBL/GenBank/DDBJ databases">
        <authorList>
            <person name="Petersen C."/>
        </authorList>
    </citation>
    <scope>NUCLEOTIDE SEQUENCE</scope>
    <source>
        <strain evidence="2">IBT 30761</strain>
    </source>
</reference>
<evidence type="ECO:0000313" key="3">
    <source>
        <dbReference type="Proteomes" id="UP001149074"/>
    </source>
</evidence>
<evidence type="ECO:0000256" key="1">
    <source>
        <dbReference type="SAM" id="MobiDB-lite"/>
    </source>
</evidence>
<feature type="compositionally biased region" description="Polar residues" evidence="1">
    <location>
        <begin position="20"/>
        <end position="33"/>
    </location>
</feature>
<evidence type="ECO:0000313" key="2">
    <source>
        <dbReference type="EMBL" id="KAJ5089875.1"/>
    </source>
</evidence>
<keyword evidence="3" id="KW-1185">Reference proteome</keyword>
<dbReference type="EMBL" id="JAPQKI010000009">
    <property type="protein sequence ID" value="KAJ5089875.1"/>
    <property type="molecule type" value="Genomic_DNA"/>
</dbReference>
<dbReference type="RefSeq" id="XP_056471857.1">
    <property type="nucleotide sequence ID" value="XM_056621051.1"/>
</dbReference>
<dbReference type="AlphaFoldDB" id="A0A9W9EXW5"/>
<comment type="caution">
    <text evidence="2">The sequence shown here is derived from an EMBL/GenBank/DDBJ whole genome shotgun (WGS) entry which is preliminary data.</text>
</comment>
<dbReference type="Proteomes" id="UP001149074">
    <property type="component" value="Unassembled WGS sequence"/>
</dbReference>
<gene>
    <name evidence="2" type="ORF">N7532_008559</name>
</gene>
<feature type="region of interest" description="Disordered" evidence="1">
    <location>
        <begin position="12"/>
        <end position="80"/>
    </location>
</feature>
<dbReference type="GeneID" id="81360030"/>
<proteinExistence type="predicted"/>
<accession>A0A9W9EXW5</accession>
<reference evidence="2" key="2">
    <citation type="journal article" date="2023" name="IMA Fungus">
        <title>Comparative genomic study of the Penicillium genus elucidates a diverse pangenome and 15 lateral gene transfer events.</title>
        <authorList>
            <person name="Petersen C."/>
            <person name="Sorensen T."/>
            <person name="Nielsen M.R."/>
            <person name="Sondergaard T.E."/>
            <person name="Sorensen J.L."/>
            <person name="Fitzpatrick D.A."/>
            <person name="Frisvad J.C."/>
            <person name="Nielsen K.L."/>
        </authorList>
    </citation>
    <scope>NUCLEOTIDE SEQUENCE</scope>
    <source>
        <strain evidence="2">IBT 30761</strain>
    </source>
</reference>
<protein>
    <submittedName>
        <fullName evidence="2">Uncharacterized protein</fullName>
    </submittedName>
</protein>